<dbReference type="PANTHER" id="PTHR11516:SF60">
    <property type="entry name" value="PYRUVATE DEHYDROGENASE E1 COMPONENT SUBUNIT ALPHA"/>
    <property type="match status" value="1"/>
</dbReference>
<keyword evidence="2" id="KW-0560">Oxidoreductase</keyword>
<evidence type="ECO:0000313" key="5">
    <source>
        <dbReference type="EMBL" id="GAA1550633.1"/>
    </source>
</evidence>
<evidence type="ECO:0000256" key="1">
    <source>
        <dbReference type="ARBA" id="ARBA00001964"/>
    </source>
</evidence>
<comment type="cofactor">
    <cofactor evidence="1">
        <name>thiamine diphosphate</name>
        <dbReference type="ChEBI" id="CHEBI:58937"/>
    </cofactor>
</comment>
<evidence type="ECO:0000256" key="2">
    <source>
        <dbReference type="ARBA" id="ARBA00023002"/>
    </source>
</evidence>
<evidence type="ECO:0000313" key="6">
    <source>
        <dbReference type="Proteomes" id="UP001500393"/>
    </source>
</evidence>
<dbReference type="CDD" id="cd02000">
    <property type="entry name" value="TPP_E1_PDC_ADC_BCADC"/>
    <property type="match status" value="1"/>
</dbReference>
<dbReference type="SUPFAM" id="SSF52518">
    <property type="entry name" value="Thiamin diphosphate-binding fold (THDP-binding)"/>
    <property type="match status" value="1"/>
</dbReference>
<dbReference type="InterPro" id="IPR050642">
    <property type="entry name" value="PDH_E1_Alpha_Subunit"/>
</dbReference>
<dbReference type="EMBL" id="BAAAOS010000001">
    <property type="protein sequence ID" value="GAA1550633.1"/>
    <property type="molecule type" value="Genomic_DNA"/>
</dbReference>
<organism evidence="5 6">
    <name type="scientific">Kribbella sancticallisti</name>
    <dbReference type="NCBI Taxonomy" id="460087"/>
    <lineage>
        <taxon>Bacteria</taxon>
        <taxon>Bacillati</taxon>
        <taxon>Actinomycetota</taxon>
        <taxon>Actinomycetes</taxon>
        <taxon>Propionibacteriales</taxon>
        <taxon>Kribbellaceae</taxon>
        <taxon>Kribbella</taxon>
    </lineage>
</organism>
<dbReference type="Proteomes" id="UP001500393">
    <property type="component" value="Unassembled WGS sequence"/>
</dbReference>
<reference evidence="6" key="1">
    <citation type="journal article" date="2019" name="Int. J. Syst. Evol. Microbiol.">
        <title>The Global Catalogue of Microorganisms (GCM) 10K type strain sequencing project: providing services to taxonomists for standard genome sequencing and annotation.</title>
        <authorList>
            <consortium name="The Broad Institute Genomics Platform"/>
            <consortium name="The Broad Institute Genome Sequencing Center for Infectious Disease"/>
            <person name="Wu L."/>
            <person name="Ma J."/>
        </authorList>
    </citation>
    <scope>NUCLEOTIDE SEQUENCE [LARGE SCALE GENOMIC DNA]</scope>
    <source>
        <strain evidence="6">JCM 14969</strain>
    </source>
</reference>
<evidence type="ECO:0000259" key="4">
    <source>
        <dbReference type="Pfam" id="PF00676"/>
    </source>
</evidence>
<dbReference type="InterPro" id="IPR029061">
    <property type="entry name" value="THDP-binding"/>
</dbReference>
<comment type="caution">
    <text evidence="5">The sequence shown here is derived from an EMBL/GenBank/DDBJ whole genome shotgun (WGS) entry which is preliminary data.</text>
</comment>
<feature type="domain" description="Dehydrogenase E1 component" evidence="4">
    <location>
        <begin position="26"/>
        <end position="310"/>
    </location>
</feature>
<dbReference type="PANTHER" id="PTHR11516">
    <property type="entry name" value="PYRUVATE DEHYDROGENASE E1 COMPONENT, ALPHA SUBUNIT BACTERIAL AND ORGANELLAR"/>
    <property type="match status" value="1"/>
</dbReference>
<evidence type="ECO:0000256" key="3">
    <source>
        <dbReference type="ARBA" id="ARBA00023052"/>
    </source>
</evidence>
<dbReference type="InterPro" id="IPR001017">
    <property type="entry name" value="DH_E1"/>
</dbReference>
<name>A0ABP4MUT8_9ACTN</name>
<gene>
    <name evidence="5" type="ORF">GCM10009789_00520</name>
</gene>
<protein>
    <submittedName>
        <fullName evidence="5">Thiamine pyrophosphate-dependent dehydrogenase E1 component subunit alpha</fullName>
    </submittedName>
</protein>
<keyword evidence="3" id="KW-0786">Thiamine pyrophosphate</keyword>
<proteinExistence type="predicted"/>
<sequence length="322" mass="33692">MSDDRLPDPTQGLADLHGLWRIRVLEEKVRDLRLSGEIAGSVHLAIGQEAGPVGVCTELTEADALFATYRGHGWALARGVPADAMLAELAGRTTGLNGGRGGSAYFTAPRYGFHGENSIVGAGAPIAVGAALAGKHDGSGRIAVTVFGDGALNQGATHEALNFAAAFKLGVVFVCENNLYSELTPIADMVAEPELYKRAAAYGMAGERLDGNDPSAVRDAARRALERARAGQGPTLLELMTQRLVGHYIGDAEQYRPAGEVERAKQTEPIVRLRAALAAEGVPDTDLDDCENGAREEIEQAAAAALAAPIADGATAKEHIYA</sequence>
<accession>A0ABP4MUT8</accession>
<dbReference type="Gene3D" id="3.40.50.970">
    <property type="match status" value="1"/>
</dbReference>
<dbReference type="Pfam" id="PF00676">
    <property type="entry name" value="E1_dh"/>
    <property type="match status" value="1"/>
</dbReference>
<dbReference type="RefSeq" id="WP_344208409.1">
    <property type="nucleotide sequence ID" value="NZ_BAAAOS010000001.1"/>
</dbReference>
<keyword evidence="6" id="KW-1185">Reference proteome</keyword>